<feature type="region of interest" description="Disordered" evidence="2">
    <location>
        <begin position="277"/>
        <end position="322"/>
    </location>
</feature>
<reference evidence="4" key="3">
    <citation type="submission" date="2025-09" db="UniProtKB">
        <authorList>
            <consortium name="Ensembl"/>
        </authorList>
    </citation>
    <scope>IDENTIFICATION</scope>
</reference>
<evidence type="ECO:0000256" key="2">
    <source>
        <dbReference type="SAM" id="MobiDB-lite"/>
    </source>
</evidence>
<name>A0A672HKI7_SALFA</name>
<organism evidence="4 5">
    <name type="scientific">Salarias fasciatus</name>
    <name type="common">Jewelled blenny</name>
    <name type="synonym">Blennius fasciatus</name>
    <dbReference type="NCBI Taxonomy" id="181472"/>
    <lineage>
        <taxon>Eukaryota</taxon>
        <taxon>Metazoa</taxon>
        <taxon>Chordata</taxon>
        <taxon>Craniata</taxon>
        <taxon>Vertebrata</taxon>
        <taxon>Euteleostomi</taxon>
        <taxon>Actinopterygii</taxon>
        <taxon>Neopterygii</taxon>
        <taxon>Teleostei</taxon>
        <taxon>Neoteleostei</taxon>
        <taxon>Acanthomorphata</taxon>
        <taxon>Ovalentaria</taxon>
        <taxon>Blenniimorphae</taxon>
        <taxon>Blenniiformes</taxon>
        <taxon>Blennioidei</taxon>
        <taxon>Blenniidae</taxon>
        <taxon>Salariinae</taxon>
        <taxon>Salarias</taxon>
    </lineage>
</organism>
<comment type="similarity">
    <text evidence="1">Belongs to the EEIG family.</text>
</comment>
<sequence length="390" mass="43125">MSFILMKKKKFKFKVHFDLEELSSVPFVNGVLFCKVRLLDGGFAAESTREPVQANCVRWKKSFSFMCKMSAGAGTGVLDPCMCRVSVRKELKGGKSFAKLGFADLNLSEFAGSGSTVRRCLLEGYDTKNTRQDNSILKVVITTQLMSGDPCFKTPPSTAMTLGITHPEAQCLLQDRKGGDVHISHLLAGMYTHTVNLIAQSNMKALFFFFFVNCIVMKCVICKTSLPFFQEIPRKSMSVPEGLVAFGHSRTPSYASQQSKISGYSSNHSSLTDLCHRRSASGGSASTGIGSILEPGEQQGESRITPPVSTPENPSTPTKFIRHPMKQNSMENQLKRVDATRVDADDIIEKILQSQDFSHGFLDSSLFIRKDNTDILGRFLDYFLLCSKIT</sequence>
<evidence type="ECO:0000313" key="4">
    <source>
        <dbReference type="Ensembl" id="ENSSFAP00005029562.1"/>
    </source>
</evidence>
<protein>
    <submittedName>
        <fullName evidence="4">Protein FAM102B-like</fullName>
    </submittedName>
</protein>
<gene>
    <name evidence="4" type="primary">LOC115405297</name>
</gene>
<dbReference type="InterPro" id="IPR039931">
    <property type="entry name" value="EEIG1/2-like"/>
</dbReference>
<accession>A0A672HKI7</accession>
<dbReference type="InParanoid" id="A0A672HKI7"/>
<feature type="compositionally biased region" description="Low complexity" evidence="2">
    <location>
        <begin position="280"/>
        <end position="292"/>
    </location>
</feature>
<dbReference type="Pfam" id="PF10358">
    <property type="entry name" value="NT-C2"/>
    <property type="match status" value="1"/>
</dbReference>
<dbReference type="Ensembl" id="ENSSFAT00005030651.1">
    <property type="protein sequence ID" value="ENSSFAP00005029562.1"/>
    <property type="gene ID" value="ENSSFAG00005015023.1"/>
</dbReference>
<proteinExistence type="inferred from homology"/>
<evidence type="ECO:0000259" key="3">
    <source>
        <dbReference type="PROSITE" id="PS51840"/>
    </source>
</evidence>
<evidence type="ECO:0000256" key="1">
    <source>
        <dbReference type="ARBA" id="ARBA00034780"/>
    </source>
</evidence>
<feature type="domain" description="C2 NT-type" evidence="3">
    <location>
        <begin position="3"/>
        <end position="145"/>
    </location>
</feature>
<dbReference type="PANTHER" id="PTHR21456:SF3">
    <property type="entry name" value="EEIG FAMILY MEMBER 2"/>
    <property type="match status" value="1"/>
</dbReference>
<dbReference type="InterPro" id="IPR019448">
    <property type="entry name" value="NT-C2"/>
</dbReference>
<dbReference type="PROSITE" id="PS51840">
    <property type="entry name" value="C2_NT"/>
    <property type="match status" value="1"/>
</dbReference>
<evidence type="ECO:0000313" key="5">
    <source>
        <dbReference type="Proteomes" id="UP000472267"/>
    </source>
</evidence>
<keyword evidence="5" id="KW-1185">Reference proteome</keyword>
<dbReference type="Proteomes" id="UP000472267">
    <property type="component" value="Chromosome 18"/>
</dbReference>
<reference evidence="4" key="2">
    <citation type="submission" date="2025-08" db="UniProtKB">
        <authorList>
            <consortium name="Ensembl"/>
        </authorList>
    </citation>
    <scope>IDENTIFICATION</scope>
</reference>
<reference evidence="4" key="1">
    <citation type="submission" date="2019-06" db="EMBL/GenBank/DDBJ databases">
        <authorList>
            <consortium name="Wellcome Sanger Institute Data Sharing"/>
        </authorList>
    </citation>
    <scope>NUCLEOTIDE SEQUENCE [LARGE SCALE GENOMIC DNA]</scope>
</reference>
<dbReference type="AlphaFoldDB" id="A0A672HKI7"/>
<dbReference type="PANTHER" id="PTHR21456">
    <property type="entry name" value="FAMILY WITH SEQUENCE SIMILARITY 102"/>
    <property type="match status" value="1"/>
</dbReference>